<organism evidence="1 2">
    <name type="scientific">Fusobacterium nucleatum</name>
    <dbReference type="NCBI Taxonomy" id="851"/>
    <lineage>
        <taxon>Bacteria</taxon>
        <taxon>Fusobacteriati</taxon>
        <taxon>Fusobacteriota</taxon>
        <taxon>Fusobacteriia</taxon>
        <taxon>Fusobacteriales</taxon>
        <taxon>Fusobacteriaceae</taxon>
        <taxon>Fusobacterium</taxon>
    </lineage>
</organism>
<accession>A0A133PBJ0</accession>
<dbReference type="Proteomes" id="UP000070401">
    <property type="component" value="Unassembled WGS sequence"/>
</dbReference>
<name>A0A133PBJ0_FUSNU</name>
<feature type="non-terminal residue" evidence="1">
    <location>
        <position position="797"/>
    </location>
</feature>
<dbReference type="SUPFAM" id="SSF56672">
    <property type="entry name" value="DNA/RNA polymerases"/>
    <property type="match status" value="1"/>
</dbReference>
<proteinExistence type="predicted"/>
<reference evidence="2" key="1">
    <citation type="submission" date="2016-01" db="EMBL/GenBank/DDBJ databases">
        <authorList>
            <person name="Mitreva M."/>
            <person name="Pepin K.H."/>
            <person name="Mihindukulasuriya K.A."/>
            <person name="Fulton R."/>
            <person name="Fronick C."/>
            <person name="O'Laughlin M."/>
            <person name="Miner T."/>
            <person name="Herter B."/>
            <person name="Rosa B.A."/>
            <person name="Cordes M."/>
            <person name="Tomlinson C."/>
            <person name="Wollam A."/>
            <person name="Palsikar V.B."/>
            <person name="Mardis E.R."/>
            <person name="Wilson R.K."/>
        </authorList>
    </citation>
    <scope>NUCLEOTIDE SEQUENCE [LARGE SCALE GENOMIC DNA]</scope>
    <source>
        <strain evidence="2">MJR7757B</strain>
    </source>
</reference>
<gene>
    <name evidence="1" type="ORF">HMPREF3221_00178</name>
</gene>
<sequence>RKDPIKIIINKIKIPKYFKNRKIKKVKKMCHQNDLVAQQVFQKDRLNGFLNNGIFVKQYGKTMLAKKTVFGFKKDNIIKKKSRFEIKIDSDFYKNKLIEYVKNTCLKESPDEDYKNTVLNILNNNVLKNIDKSGNIKDFIFKPYEFEIYNGYKNFDLKGNTLNEILKYKKDFSLIIAADTEFINVASSKNKEECILLSTQFCLYWKSYIYTFTFIVNKIYTSKLSIKTFIQHILKFVDGQLFKINERDKDTNRNLNVTILHHFGRADLQHYKEFYDMFYKGYALQIQSGIDSIKPLKYNIKYQNRTDREELQYKVNITFRDTMGYCAGEKTLARQSSEQFFKKIEVNSDINKSDMLSYLIDYPKEFIDYADTDAICTLELGYKLWGFNTIYPFTMGQAAVGDYINTYIEKILGTTIENPKNLFGFLYNGCYKNDIQTTENSNGKLESKNIYTHTNIGITNNLQYYTNSYHGGLNQCYTRGYYNDLTLDYDLVSAYPSFMSCLASANMLLPFKEYINIDPAEALKLLEDKKEFNLACAVADYDFSLAPERYKKHSCIAQKIQNNLVFCTTGKNVAIAGAELYRSLKLGVITKLEKLIIPHYIENPIFKFFYENTIKLRNKFKKEFGKKSVQQEAIKLKNNAPYGKTAQGLSGSKISSYINKIKTSDNMPTCDLTNPVYACCITSLVRCYLNDVIALLEENNYIVHSVTTDGFITDLIDINILDKLTQNDYILGDFTKKILEVGRDIQHNKDLNSVWEVKHTNKSFFNITTRGNFAINNEGVLAAAGAKVLKRFKTREK</sequence>
<dbReference type="AlphaFoldDB" id="A0A133PBJ0"/>
<dbReference type="EMBL" id="LRPY01000019">
    <property type="protein sequence ID" value="KXA25967.1"/>
    <property type="molecule type" value="Genomic_DNA"/>
</dbReference>
<protein>
    <submittedName>
        <fullName evidence="1">Uncharacterized protein</fullName>
    </submittedName>
</protein>
<evidence type="ECO:0000313" key="2">
    <source>
        <dbReference type="Proteomes" id="UP000070401"/>
    </source>
</evidence>
<feature type="non-terminal residue" evidence="1">
    <location>
        <position position="1"/>
    </location>
</feature>
<evidence type="ECO:0000313" key="1">
    <source>
        <dbReference type="EMBL" id="KXA25967.1"/>
    </source>
</evidence>
<keyword evidence="2" id="KW-1185">Reference proteome</keyword>
<dbReference type="InterPro" id="IPR043502">
    <property type="entry name" value="DNA/RNA_pol_sf"/>
</dbReference>
<comment type="caution">
    <text evidence="1">The sequence shown here is derived from an EMBL/GenBank/DDBJ whole genome shotgun (WGS) entry which is preliminary data.</text>
</comment>